<protein>
    <submittedName>
        <fullName evidence="3">Uncharacterized protein</fullName>
    </submittedName>
</protein>
<comment type="caution">
    <text evidence="3">The sequence shown here is derived from an EMBL/GenBank/DDBJ whole genome shotgun (WGS) entry which is preliminary data.</text>
</comment>
<reference evidence="3 4" key="1">
    <citation type="submission" date="2019-07" db="EMBL/GenBank/DDBJ databases">
        <title>Genomes of Cafeteria roenbergensis.</title>
        <authorList>
            <person name="Fischer M.G."/>
            <person name="Hackl T."/>
            <person name="Roman M."/>
        </authorList>
    </citation>
    <scope>NUCLEOTIDE SEQUENCE [LARGE SCALE GENOMIC DNA]</scope>
    <source>
        <strain evidence="3 4">RCC970-E3</strain>
    </source>
</reference>
<sequence>MCCFALLAGAPWLSLVVLITTTLGTWAYLCSGSLAAPWIFLDFSGWHFAAINASAMGRWAAGAVISAAAALALRAALRVWLPSVIGQRRRRLKPWAVQAFDAQADALSKTITLLVVTPLLAAAFMSFSSSAPAEVLPPVEEPGMISQSLGWLLGWEFEAPEDHQWRLTSRGGAFQGSALAQAQVLAGLVGTPWAVVGLNRNRSVPASCSAVPVAAGPTSPPDGAASGVGPKMRVLCEKGPWKGIDPAAWLPALGRPVATDLSLDTSATRPGADPQLVPMRFLEDLASKVLRVKDRVWDRERLDGKSDDNDDDDERLKERPTMRMNVLAAIWRELDQRSRQELEMIVPCLWMQERQALQNRMLIATEKCSHQLEVQPFAADEDWSACVLKRLAASGPVPRPGVCEELAESYSWPQAVQRERVLTVGLRNFLAHKQWPGAIRLARDELWNLAQAAALAKHGPAGTAATALHAMADVWPIGGAESVDGATWMQPGSLDSLLSSPPDSSSSSAYSSSYSSFGGGRGHSLNGGVSNSSFRLLQQIRRGAARSTDASLAEVEFPWDAFPGQTAAMDIVGIPDADKVTLHALEAIAEIRSQELHHAQAYDAAAAQASAVATPVSALLGALSVACVILELVHGDPFTLQWKLARVLPLTLLYVSVVTVSILATKGLACAPRSGIPSAAVVVLVIAASALLCAGTILAPLATMASVWAGPLVLLAVACGNAPVSMLIIAGGAFVAVGSISKCISAFLDRATSLKAALEAEETPAPSEGGAPDADKHRDPSSAADRAALRSARHASQRAWQLSVVSFPEAAQLATAHVLKWAETAVADSEAENRTAPLLGVDLRTAIEVVGAAFAASAISEWAARGGELLRRWLVVHAWAQLDAAGDLTGLCEWGATVCCGLVICAVFESVYRLLWHNLVPIIQLAEPVPRLPGSDPE</sequence>
<feature type="transmembrane region" description="Helical" evidence="2">
    <location>
        <begin position="612"/>
        <end position="633"/>
    </location>
</feature>
<evidence type="ECO:0000313" key="3">
    <source>
        <dbReference type="EMBL" id="KAA0171605.1"/>
    </source>
</evidence>
<accession>A0A5A8E1G1</accession>
<proteinExistence type="predicted"/>
<feature type="transmembrane region" description="Helical" evidence="2">
    <location>
        <begin position="676"/>
        <end position="701"/>
    </location>
</feature>
<evidence type="ECO:0000256" key="1">
    <source>
        <dbReference type="SAM" id="MobiDB-lite"/>
    </source>
</evidence>
<organism evidence="3 4">
    <name type="scientific">Cafeteria roenbergensis</name>
    <name type="common">Marine flagellate</name>
    <dbReference type="NCBI Taxonomy" id="33653"/>
    <lineage>
        <taxon>Eukaryota</taxon>
        <taxon>Sar</taxon>
        <taxon>Stramenopiles</taxon>
        <taxon>Bigyra</taxon>
        <taxon>Opalozoa</taxon>
        <taxon>Bicosoecida</taxon>
        <taxon>Cafeteriaceae</taxon>
        <taxon>Cafeteria</taxon>
    </lineage>
</organism>
<evidence type="ECO:0000256" key="2">
    <source>
        <dbReference type="SAM" id="Phobius"/>
    </source>
</evidence>
<keyword evidence="2" id="KW-0812">Transmembrane</keyword>
<feature type="transmembrane region" description="Helical" evidence="2">
    <location>
        <begin position="645"/>
        <end position="664"/>
    </location>
</feature>
<evidence type="ECO:0000313" key="4">
    <source>
        <dbReference type="Proteomes" id="UP000324907"/>
    </source>
</evidence>
<dbReference type="AlphaFoldDB" id="A0A5A8E1G1"/>
<feature type="region of interest" description="Disordered" evidence="1">
    <location>
        <begin position="759"/>
        <end position="787"/>
    </location>
</feature>
<keyword evidence="2" id="KW-0472">Membrane</keyword>
<keyword evidence="2" id="KW-1133">Transmembrane helix</keyword>
<gene>
    <name evidence="3" type="ORF">FNF28_00538</name>
</gene>
<dbReference type="EMBL" id="VLTL01000005">
    <property type="protein sequence ID" value="KAA0171605.1"/>
    <property type="molecule type" value="Genomic_DNA"/>
</dbReference>
<feature type="transmembrane region" description="Helical" evidence="2">
    <location>
        <begin position="59"/>
        <end position="81"/>
    </location>
</feature>
<feature type="transmembrane region" description="Helical" evidence="2">
    <location>
        <begin position="713"/>
        <end position="737"/>
    </location>
</feature>
<dbReference type="Proteomes" id="UP000324907">
    <property type="component" value="Unassembled WGS sequence"/>
</dbReference>
<name>A0A5A8E1G1_CAFRO</name>